<dbReference type="SMART" id="SM00418">
    <property type="entry name" value="HTH_ARSR"/>
    <property type="match status" value="1"/>
</dbReference>
<gene>
    <name evidence="2" type="ORF">V6M85_05555</name>
</gene>
<dbReference type="PANTHER" id="PTHR38600">
    <property type="entry name" value="TRANSCRIPTIONAL REGULATORY PROTEIN"/>
    <property type="match status" value="1"/>
</dbReference>
<dbReference type="Gene3D" id="1.10.10.10">
    <property type="entry name" value="Winged helix-like DNA-binding domain superfamily/Winged helix DNA-binding domain"/>
    <property type="match status" value="1"/>
</dbReference>
<organism evidence="2 3">
    <name type="scientific">Sulfolobus tengchongensis</name>
    <dbReference type="NCBI Taxonomy" id="207809"/>
    <lineage>
        <taxon>Archaea</taxon>
        <taxon>Thermoproteota</taxon>
        <taxon>Thermoprotei</taxon>
        <taxon>Sulfolobales</taxon>
        <taxon>Sulfolobaceae</taxon>
        <taxon>Sulfolobus</taxon>
    </lineage>
</organism>
<name>A0AAX4L2W8_9CREN</name>
<dbReference type="InterPro" id="IPR011991">
    <property type="entry name" value="ArsR-like_HTH"/>
</dbReference>
<dbReference type="Pfam" id="PF01022">
    <property type="entry name" value="HTH_5"/>
    <property type="match status" value="1"/>
</dbReference>
<evidence type="ECO:0000259" key="1">
    <source>
        <dbReference type="PROSITE" id="PS50987"/>
    </source>
</evidence>
<sequence>MLLRLDEVFQNKGWNTRKKILDELRKKPQTAYELSRKLGLNYSTVKYHIEILEKFGLVTIYKKDTKYIYVVTKNYEILEKYIEEEARSR</sequence>
<protein>
    <submittedName>
        <fullName evidence="2">Winged helix-turn-helix domain-containing protein</fullName>
    </submittedName>
</protein>
<dbReference type="PROSITE" id="PS50987">
    <property type="entry name" value="HTH_ARSR_2"/>
    <property type="match status" value="1"/>
</dbReference>
<dbReference type="RefSeq" id="WP_338604029.1">
    <property type="nucleotide sequence ID" value="NZ_CP146016.1"/>
</dbReference>
<dbReference type="GeneID" id="89336213"/>
<dbReference type="GO" id="GO:0003700">
    <property type="term" value="F:DNA-binding transcription factor activity"/>
    <property type="evidence" value="ECO:0007669"/>
    <property type="project" value="InterPro"/>
</dbReference>
<dbReference type="Proteomes" id="UP001432202">
    <property type="component" value="Chromosome"/>
</dbReference>
<proteinExistence type="predicted"/>
<dbReference type="SUPFAM" id="SSF46785">
    <property type="entry name" value="Winged helix' DNA-binding domain"/>
    <property type="match status" value="1"/>
</dbReference>
<dbReference type="CDD" id="cd00090">
    <property type="entry name" value="HTH_ARSR"/>
    <property type="match status" value="1"/>
</dbReference>
<dbReference type="AlphaFoldDB" id="A0AAX4L2W8"/>
<evidence type="ECO:0000313" key="2">
    <source>
        <dbReference type="EMBL" id="WWQ61538.1"/>
    </source>
</evidence>
<reference evidence="2 3" key="1">
    <citation type="submission" date="2024-02" db="EMBL/GenBank/DDBJ databases">
        <title>STSV induces naive adaptation in Sulfolobus.</title>
        <authorList>
            <person name="Xiang X."/>
            <person name="Song M."/>
        </authorList>
    </citation>
    <scope>NUCLEOTIDE SEQUENCE [LARGE SCALE GENOMIC DNA]</scope>
    <source>
        <strain evidence="2 3">RT2</strain>
    </source>
</reference>
<dbReference type="InterPro" id="IPR036390">
    <property type="entry name" value="WH_DNA-bd_sf"/>
</dbReference>
<evidence type="ECO:0000313" key="3">
    <source>
        <dbReference type="Proteomes" id="UP001432202"/>
    </source>
</evidence>
<accession>A0AAX4L2W8</accession>
<feature type="domain" description="HTH arsR-type" evidence="1">
    <location>
        <begin position="1"/>
        <end position="89"/>
    </location>
</feature>
<dbReference type="EMBL" id="CP146016">
    <property type="protein sequence ID" value="WWQ61538.1"/>
    <property type="molecule type" value="Genomic_DNA"/>
</dbReference>
<dbReference type="InterPro" id="IPR001845">
    <property type="entry name" value="HTH_ArsR_DNA-bd_dom"/>
</dbReference>
<keyword evidence="3" id="KW-1185">Reference proteome</keyword>
<dbReference type="PANTHER" id="PTHR38600:SF1">
    <property type="entry name" value="TRANSCRIPTIONAL REGULATORY PROTEIN"/>
    <property type="match status" value="1"/>
</dbReference>
<dbReference type="InterPro" id="IPR036388">
    <property type="entry name" value="WH-like_DNA-bd_sf"/>
</dbReference>